<proteinExistence type="predicted"/>
<evidence type="ECO:0000313" key="1">
    <source>
        <dbReference type="EMBL" id="TZG25720.1"/>
    </source>
</evidence>
<dbReference type="EMBL" id="VTOU01000003">
    <property type="protein sequence ID" value="TZG25720.1"/>
    <property type="molecule type" value="Genomic_DNA"/>
</dbReference>
<reference evidence="1 2" key="1">
    <citation type="submission" date="2019-08" db="EMBL/GenBank/DDBJ databases">
        <authorList>
            <person name="Wang G."/>
            <person name="Xu Z."/>
        </authorList>
    </citation>
    <scope>NUCLEOTIDE SEQUENCE [LARGE SCALE GENOMIC DNA]</scope>
    <source>
        <strain evidence="1 2">ZX</strain>
    </source>
</reference>
<evidence type="ECO:0000313" key="2">
    <source>
        <dbReference type="Proteomes" id="UP000322077"/>
    </source>
</evidence>
<dbReference type="Proteomes" id="UP000322077">
    <property type="component" value="Unassembled WGS sequence"/>
</dbReference>
<name>A0A5D9C414_9SPHN</name>
<gene>
    <name evidence="1" type="ORF">FYJ91_11970</name>
</gene>
<dbReference type="GO" id="GO:0003676">
    <property type="term" value="F:nucleic acid binding"/>
    <property type="evidence" value="ECO:0007669"/>
    <property type="project" value="InterPro"/>
</dbReference>
<organism evidence="1 2">
    <name type="scientific">Sphingomonas montanisoli</name>
    <dbReference type="NCBI Taxonomy" id="2606412"/>
    <lineage>
        <taxon>Bacteria</taxon>
        <taxon>Pseudomonadati</taxon>
        <taxon>Pseudomonadota</taxon>
        <taxon>Alphaproteobacteria</taxon>
        <taxon>Sphingomonadales</taxon>
        <taxon>Sphingomonadaceae</taxon>
        <taxon>Sphingomonas</taxon>
    </lineage>
</organism>
<dbReference type="InterPro" id="IPR011856">
    <property type="entry name" value="tRNA_endonuc-like_dom_sf"/>
</dbReference>
<accession>A0A5D9C414</accession>
<dbReference type="AlphaFoldDB" id="A0A5D9C414"/>
<sequence>MTLVLIDDASPAQLVPRVPEGEARLEKRLRDLIHDYPAVLPIHDLDPSYGTMITVAKELNIPGVGFIDVVLMDELGRLVVVECKLWRNPQARREVVGQILDYARELARYGYEDLQRQVSIATKRQGNVPYELARNAGGALSEGEFVDRVARDLAAGRFLLLVVGDGIAEGTRRIGEYLRDQPGLAFDFGLIEIAEYRFTDGAGREHLIVQPRILARTAVIERHVIRNEAPGVIIASAEAEDAGSSSPRPPSEFGQKWRRFVEKFVAETRFDDPAQPAPRYGGNGWMKIPLSQGLYVNAYRSGGTQRIGVSVSFRGSEGELAWEELNIERDAIDAEFVDAGLPAPMWTHDNVPHISLTLEAPTPWSDADDADHRLWLGRVSNQFVNSLRPRLLRLESANS</sequence>
<keyword evidence="2" id="KW-1185">Reference proteome</keyword>
<evidence type="ECO:0008006" key="3">
    <source>
        <dbReference type="Google" id="ProtNLM"/>
    </source>
</evidence>
<dbReference type="Gene3D" id="3.40.1350.10">
    <property type="match status" value="1"/>
</dbReference>
<protein>
    <recommendedName>
        <fullName evidence="3">DUF4268 domain-containing protein</fullName>
    </recommendedName>
</protein>
<dbReference type="RefSeq" id="WP_149522526.1">
    <property type="nucleotide sequence ID" value="NZ_VTOU01000003.1"/>
</dbReference>
<comment type="caution">
    <text evidence="1">The sequence shown here is derived from an EMBL/GenBank/DDBJ whole genome shotgun (WGS) entry which is preliminary data.</text>
</comment>